<name>A0ABW0PKR8_9BURK</name>
<evidence type="ECO:0000313" key="2">
    <source>
        <dbReference type="Proteomes" id="UP001596031"/>
    </source>
</evidence>
<dbReference type="PIRSF" id="PIRSF001439">
    <property type="entry name" value="CryM"/>
    <property type="match status" value="1"/>
</dbReference>
<dbReference type="InterPro" id="IPR036291">
    <property type="entry name" value="NAD(P)-bd_dom_sf"/>
</dbReference>
<accession>A0ABW0PKR8</accession>
<reference evidence="2" key="1">
    <citation type="journal article" date="2019" name="Int. J. Syst. Evol. Microbiol.">
        <title>The Global Catalogue of Microorganisms (GCM) 10K type strain sequencing project: providing services to taxonomists for standard genome sequencing and annotation.</title>
        <authorList>
            <consortium name="The Broad Institute Genomics Platform"/>
            <consortium name="The Broad Institute Genome Sequencing Center for Infectious Disease"/>
            <person name="Wu L."/>
            <person name="Ma J."/>
        </authorList>
    </citation>
    <scope>NUCLEOTIDE SEQUENCE [LARGE SCALE GENOMIC DNA]</scope>
    <source>
        <strain evidence="2">CCUG 38813</strain>
    </source>
</reference>
<dbReference type="EMBL" id="JBHSMS010000047">
    <property type="protein sequence ID" value="MFC5512614.1"/>
    <property type="molecule type" value="Genomic_DNA"/>
</dbReference>
<dbReference type="Pfam" id="PF02423">
    <property type="entry name" value="OCD_Mu_crystall"/>
    <property type="match status" value="1"/>
</dbReference>
<dbReference type="NCBIfam" id="NF005603">
    <property type="entry name" value="PRK07340.1"/>
    <property type="match status" value="1"/>
</dbReference>
<comment type="caution">
    <text evidence="1">The sequence shown here is derived from an EMBL/GenBank/DDBJ whole genome shotgun (WGS) entry which is preliminary data.</text>
</comment>
<keyword evidence="1" id="KW-0560">Oxidoreductase</keyword>
<dbReference type="NCBIfam" id="NF045512">
    <property type="entry name" value="PyrPipCarbRedLhpI"/>
    <property type="match status" value="1"/>
</dbReference>
<dbReference type="InterPro" id="IPR003462">
    <property type="entry name" value="ODC_Mu_crystall"/>
</dbReference>
<gene>
    <name evidence="1" type="primary">lhpI</name>
    <name evidence="1" type="ORF">ACFPOU_15945</name>
</gene>
<dbReference type="GO" id="GO:0050241">
    <property type="term" value="F:pyrroline-2-carboxylate reductase activity"/>
    <property type="evidence" value="ECO:0007669"/>
    <property type="project" value="UniProtKB-EC"/>
</dbReference>
<dbReference type="SUPFAM" id="SSF51735">
    <property type="entry name" value="NAD(P)-binding Rossmann-fold domains"/>
    <property type="match status" value="1"/>
</dbReference>
<dbReference type="PANTHER" id="PTHR13812">
    <property type="entry name" value="KETIMINE REDUCTASE MU-CRYSTALLIN"/>
    <property type="match status" value="1"/>
</dbReference>
<dbReference type="Proteomes" id="UP001596031">
    <property type="component" value="Unassembled WGS sequence"/>
</dbReference>
<sequence>MHDSLSADIVVHDRRQTAALLDYAELVDAVAAAAAEREAGAILSPERLVIPLGGGAVMLSMPAAAADIAIHKLVNVHPDNAGRGLPTIHGAVTVCEAATGRIICVLDGPEVTGRRTAAVTLLAMRHLLPRAPQHVLVVGTGSQARYHVQAMQALHPQARVWVRGRTAQAALRFCEENRMLHAQLAPCADGAPAMDVVVTLTTSTEPVYDEAPRAGRLVIGVGAFKPSMAELGARLLAGSDIYADDPAGARHEAGDLLRAGVDWSRMASLGALLRASVDGARPAVFKSVGTAAWDLAAARVALRSLAVR</sequence>
<keyword evidence="2" id="KW-1185">Reference proteome</keyword>
<proteinExistence type="predicted"/>
<dbReference type="PANTHER" id="PTHR13812:SF19">
    <property type="entry name" value="KETIMINE REDUCTASE MU-CRYSTALLIN"/>
    <property type="match status" value="1"/>
</dbReference>
<dbReference type="InterPro" id="IPR023401">
    <property type="entry name" value="ODC_N"/>
</dbReference>
<dbReference type="Gene3D" id="3.40.50.720">
    <property type="entry name" value="NAD(P)-binding Rossmann-like Domain"/>
    <property type="match status" value="1"/>
</dbReference>
<dbReference type="RefSeq" id="WP_379723243.1">
    <property type="nucleotide sequence ID" value="NZ_JBHSMS010000047.1"/>
</dbReference>
<dbReference type="EC" id="1.5.1.1" evidence="1"/>
<protein>
    <submittedName>
        <fullName evidence="1">Bifunctional Delta(1)-pyrroline-2-carboxylate/Delta(1)-piperideine-2-carboxylate reductase</fullName>
        <ecNumber evidence="1">1.5.1.1</ecNumber>
    </submittedName>
</protein>
<organism evidence="1 2">
    <name type="scientific">Massilia jejuensis</name>
    <dbReference type="NCBI Taxonomy" id="648894"/>
    <lineage>
        <taxon>Bacteria</taxon>
        <taxon>Pseudomonadati</taxon>
        <taxon>Pseudomonadota</taxon>
        <taxon>Betaproteobacteria</taxon>
        <taxon>Burkholderiales</taxon>
        <taxon>Oxalobacteraceae</taxon>
        <taxon>Telluria group</taxon>
        <taxon>Massilia</taxon>
    </lineage>
</organism>
<dbReference type="Gene3D" id="3.30.1780.10">
    <property type="entry name" value="ornithine cyclodeaminase, domain 1"/>
    <property type="match status" value="1"/>
</dbReference>
<evidence type="ECO:0000313" key="1">
    <source>
        <dbReference type="EMBL" id="MFC5512614.1"/>
    </source>
</evidence>
<dbReference type="InterPro" id="IPR053444">
    <property type="entry name" value="Pyr2C_reductase-like"/>
</dbReference>